<accession>A0A448X382</accession>
<comment type="caution">
    <text evidence="2">The sequence shown here is derived from an EMBL/GenBank/DDBJ whole genome shotgun (WGS) entry which is preliminary data.</text>
</comment>
<protein>
    <submittedName>
        <fullName evidence="2">Uncharacterized protein</fullName>
    </submittedName>
</protein>
<reference evidence="2" key="1">
    <citation type="submission" date="2018-11" db="EMBL/GenBank/DDBJ databases">
        <authorList>
            <consortium name="Pathogen Informatics"/>
        </authorList>
    </citation>
    <scope>NUCLEOTIDE SEQUENCE</scope>
</reference>
<dbReference type="OrthoDB" id="437889at2759"/>
<evidence type="ECO:0000313" key="3">
    <source>
        <dbReference type="Proteomes" id="UP000784294"/>
    </source>
</evidence>
<dbReference type="EMBL" id="CAAALY010081731">
    <property type="protein sequence ID" value="VEL26648.1"/>
    <property type="molecule type" value="Genomic_DNA"/>
</dbReference>
<dbReference type="AlphaFoldDB" id="A0A448X382"/>
<evidence type="ECO:0000313" key="2">
    <source>
        <dbReference type="EMBL" id="VEL26648.1"/>
    </source>
</evidence>
<name>A0A448X382_9PLAT</name>
<gene>
    <name evidence="2" type="ORF">PXEA_LOCUS20088</name>
</gene>
<feature type="compositionally biased region" description="Polar residues" evidence="1">
    <location>
        <begin position="91"/>
        <end position="114"/>
    </location>
</feature>
<feature type="region of interest" description="Disordered" evidence="1">
    <location>
        <begin position="87"/>
        <end position="136"/>
    </location>
</feature>
<sequence length="222" mass="23585">MSAELDMVIEIRCQLERLFEPFTVVPLCQSGSCPCRHSTGSLGEVTSSVTSSGSNLSSVLSSLLPSGLSSPLTPSSSVLPSILPVSSSASNTSGIPATVNTTTSATGDSGQPTVSEAIGKRRGRKPTLPLLNPVSGQQPTTLQAAPMAMHSNHEPGCYVILRPPPGCSAAWADLAHPDTLVSITFNNRYEALGYIILFFVLSRFSKHPADWIYDKYSHYFLS</sequence>
<dbReference type="Proteomes" id="UP000784294">
    <property type="component" value="Unassembled WGS sequence"/>
</dbReference>
<organism evidence="2 3">
    <name type="scientific">Protopolystoma xenopodis</name>
    <dbReference type="NCBI Taxonomy" id="117903"/>
    <lineage>
        <taxon>Eukaryota</taxon>
        <taxon>Metazoa</taxon>
        <taxon>Spiralia</taxon>
        <taxon>Lophotrochozoa</taxon>
        <taxon>Platyhelminthes</taxon>
        <taxon>Monogenea</taxon>
        <taxon>Polyopisthocotylea</taxon>
        <taxon>Polystomatidea</taxon>
        <taxon>Polystomatidae</taxon>
        <taxon>Protopolystoma</taxon>
    </lineage>
</organism>
<evidence type="ECO:0000256" key="1">
    <source>
        <dbReference type="SAM" id="MobiDB-lite"/>
    </source>
</evidence>
<keyword evidence="3" id="KW-1185">Reference proteome</keyword>
<proteinExistence type="predicted"/>